<protein>
    <submittedName>
        <fullName evidence="1">Uncharacterized protein</fullName>
    </submittedName>
</protein>
<evidence type="ECO:0000313" key="2">
    <source>
        <dbReference type="Proteomes" id="UP001161094"/>
    </source>
</evidence>
<dbReference type="Proteomes" id="UP001161094">
    <property type="component" value="Unassembled WGS sequence"/>
</dbReference>
<comment type="caution">
    <text evidence="1">The sequence shown here is derived from an EMBL/GenBank/DDBJ whole genome shotgun (WGS) entry which is preliminary data.</text>
</comment>
<proteinExistence type="predicted"/>
<name>A0AA42LT59_9BURK</name>
<accession>A0AA42LT59</accession>
<sequence>MRDKARAQGPGSTQAWVRMQRVAQRYDMRGSGRGATPMMLDLHACRDVQGLNRLLRGRSSRNLSKIRRAERIGYRVRPISLIPPAIATGHLRPQRLVAYTKLARSGELVHYPDLMGHRDHLADGIMLLMHVHIAQWLLHADTPPARGARAIWYGALEHGGEGLLTWERRAGFAPVRARLQAWRRADARRTPAAVSGHAAA</sequence>
<evidence type="ECO:0000313" key="1">
    <source>
        <dbReference type="EMBL" id="MDH0739082.1"/>
    </source>
</evidence>
<gene>
    <name evidence="1" type="ORF">N5D93_24930</name>
</gene>
<dbReference type="EMBL" id="JAOCDZ010000021">
    <property type="protein sequence ID" value="MDH0739082.1"/>
    <property type="molecule type" value="Genomic_DNA"/>
</dbReference>
<reference evidence="1" key="1">
    <citation type="submission" date="2022-09" db="EMBL/GenBank/DDBJ databases">
        <title>Intensive care unit water sources are persistently colonized with multi-drug resistant bacteria and are the site of extensive horizontal gene transfer of antibiotic resistance genes.</title>
        <authorList>
            <person name="Diorio-Toth L."/>
        </authorList>
    </citation>
    <scope>NUCLEOTIDE SEQUENCE</scope>
    <source>
        <strain evidence="1">GD03843</strain>
    </source>
</reference>
<organism evidence="1 2">
    <name type="scientific">Achromobacter spanius</name>
    <dbReference type="NCBI Taxonomy" id="217203"/>
    <lineage>
        <taxon>Bacteria</taxon>
        <taxon>Pseudomonadati</taxon>
        <taxon>Pseudomonadota</taxon>
        <taxon>Betaproteobacteria</taxon>
        <taxon>Burkholderiales</taxon>
        <taxon>Alcaligenaceae</taxon>
        <taxon>Achromobacter</taxon>
    </lineage>
</organism>
<dbReference type="AlphaFoldDB" id="A0AA42LT59"/>
<dbReference type="RefSeq" id="WP_279996863.1">
    <property type="nucleotide sequence ID" value="NZ_JAOCDZ010000021.1"/>
</dbReference>